<dbReference type="EMBL" id="SMKS01000098">
    <property type="protein sequence ID" value="TDC99425.1"/>
    <property type="molecule type" value="Genomic_DNA"/>
</dbReference>
<proteinExistence type="predicted"/>
<feature type="compositionally biased region" description="Basic residues" evidence="1">
    <location>
        <begin position="57"/>
        <end position="67"/>
    </location>
</feature>
<dbReference type="AlphaFoldDB" id="A0A4V2Y9D9"/>
<gene>
    <name evidence="2" type="ORF">E1181_29500</name>
</gene>
<accession>A0A4V2Y9D9</accession>
<dbReference type="Proteomes" id="UP000295674">
    <property type="component" value="Unassembled WGS sequence"/>
</dbReference>
<organism evidence="2 3">
    <name type="scientific">Saccharopolyspora terrae</name>
    <dbReference type="NCBI Taxonomy" id="2530384"/>
    <lineage>
        <taxon>Bacteria</taxon>
        <taxon>Bacillati</taxon>
        <taxon>Actinomycetota</taxon>
        <taxon>Actinomycetes</taxon>
        <taxon>Pseudonocardiales</taxon>
        <taxon>Pseudonocardiaceae</taxon>
        <taxon>Saccharopolyspora</taxon>
    </lineage>
</organism>
<feature type="region of interest" description="Disordered" evidence="1">
    <location>
        <begin position="46"/>
        <end position="113"/>
    </location>
</feature>
<evidence type="ECO:0000256" key="1">
    <source>
        <dbReference type="SAM" id="MobiDB-lite"/>
    </source>
</evidence>
<reference evidence="2 3" key="1">
    <citation type="submission" date="2019-03" db="EMBL/GenBank/DDBJ databases">
        <title>Draft genome sequences of novel Actinobacteria.</title>
        <authorList>
            <person name="Sahin N."/>
            <person name="Ay H."/>
            <person name="Saygin H."/>
        </authorList>
    </citation>
    <scope>NUCLEOTIDE SEQUENCE [LARGE SCALE GENOMIC DNA]</scope>
    <source>
        <strain evidence="2 3">16K309</strain>
    </source>
</reference>
<feature type="compositionally biased region" description="Basic and acidic residues" evidence="1">
    <location>
        <begin position="92"/>
        <end position="113"/>
    </location>
</feature>
<comment type="caution">
    <text evidence="2">The sequence shown here is derived from an EMBL/GenBank/DDBJ whole genome shotgun (WGS) entry which is preliminary data.</text>
</comment>
<name>A0A4V2Y9D9_9PSEU</name>
<evidence type="ECO:0000313" key="2">
    <source>
        <dbReference type="EMBL" id="TDC99425.1"/>
    </source>
</evidence>
<sequence length="125" mass="14488">GRRPGRRRARRRRGRARRWRRRCLRRRWRRRRRAARGRRFLAAGRGLRARGAGDRRARGHRRRRRVRGGAGALGGGVQGDVRARGLAPVGSGHDRCGRREDRGHRDAGRGEHHQALRPGVRVFHV</sequence>
<evidence type="ECO:0000313" key="3">
    <source>
        <dbReference type="Proteomes" id="UP000295674"/>
    </source>
</evidence>
<feature type="compositionally biased region" description="Gly residues" evidence="1">
    <location>
        <begin position="68"/>
        <end position="78"/>
    </location>
</feature>
<feature type="non-terminal residue" evidence="2">
    <location>
        <position position="1"/>
    </location>
</feature>
<keyword evidence="3" id="KW-1185">Reference proteome</keyword>
<protein>
    <submittedName>
        <fullName evidence="2">Uncharacterized protein</fullName>
    </submittedName>
</protein>